<dbReference type="EC" id="2.7.13.3" evidence="2"/>
<dbReference type="SUPFAM" id="SSF55874">
    <property type="entry name" value="ATPase domain of HSP90 chaperone/DNA topoisomerase II/histidine kinase"/>
    <property type="match status" value="1"/>
</dbReference>
<accession>A0A6C2UCD2</accession>
<dbReference type="PANTHER" id="PTHR45339:SF1">
    <property type="entry name" value="HYBRID SIGNAL TRANSDUCTION HISTIDINE KINASE J"/>
    <property type="match status" value="1"/>
</dbReference>
<dbReference type="InterPro" id="IPR035965">
    <property type="entry name" value="PAS-like_dom_sf"/>
</dbReference>
<dbReference type="PANTHER" id="PTHR45339">
    <property type="entry name" value="HYBRID SIGNAL TRANSDUCTION HISTIDINE KINASE J"/>
    <property type="match status" value="1"/>
</dbReference>
<dbReference type="SUPFAM" id="SSF53850">
    <property type="entry name" value="Periplasmic binding protein-like II"/>
    <property type="match status" value="1"/>
</dbReference>
<dbReference type="SMART" id="SM00062">
    <property type="entry name" value="PBPb"/>
    <property type="match status" value="1"/>
</dbReference>
<dbReference type="Pfam" id="PF08448">
    <property type="entry name" value="PAS_4"/>
    <property type="match status" value="1"/>
</dbReference>
<evidence type="ECO:0000256" key="5">
    <source>
        <dbReference type="ARBA" id="ARBA00022741"/>
    </source>
</evidence>
<dbReference type="PROSITE" id="PS50110">
    <property type="entry name" value="RESPONSE_REGULATORY"/>
    <property type="match status" value="1"/>
</dbReference>
<dbReference type="InterPro" id="IPR011006">
    <property type="entry name" value="CheY-like_superfamily"/>
</dbReference>
<evidence type="ECO:0000313" key="18">
    <source>
        <dbReference type="EMBL" id="VGO17848.1"/>
    </source>
</evidence>
<evidence type="ECO:0000259" key="15">
    <source>
        <dbReference type="PROSITE" id="PS50109"/>
    </source>
</evidence>
<dbReference type="Pfam" id="PF00497">
    <property type="entry name" value="SBP_bac_3"/>
    <property type="match status" value="1"/>
</dbReference>
<keyword evidence="13" id="KW-0812">Transmembrane</keyword>
<dbReference type="SUPFAM" id="SSF55785">
    <property type="entry name" value="PYP-like sensor domain (PAS domain)"/>
    <property type="match status" value="1"/>
</dbReference>
<dbReference type="Gene3D" id="3.40.50.2300">
    <property type="match status" value="1"/>
</dbReference>
<dbReference type="FunFam" id="3.30.565.10:FF:000010">
    <property type="entry name" value="Sensor histidine kinase RcsC"/>
    <property type="match status" value="1"/>
</dbReference>
<keyword evidence="12" id="KW-0175">Coiled coil</keyword>
<comment type="subunit">
    <text evidence="9">At low DSF concentrations, interacts with RpfF.</text>
</comment>
<keyword evidence="19" id="KW-1185">Reference proteome</keyword>
<evidence type="ECO:0000256" key="10">
    <source>
        <dbReference type="ARBA" id="ARBA00068150"/>
    </source>
</evidence>
<dbReference type="Gene3D" id="3.40.190.10">
    <property type="entry name" value="Periplasmic binding protein-like II"/>
    <property type="match status" value="2"/>
</dbReference>
<keyword evidence="3 11" id="KW-0597">Phosphoprotein</keyword>
<dbReference type="Gene3D" id="3.30.450.20">
    <property type="entry name" value="PAS domain"/>
    <property type="match status" value="1"/>
</dbReference>
<dbReference type="CDD" id="cd00130">
    <property type="entry name" value="PAS"/>
    <property type="match status" value="1"/>
</dbReference>
<dbReference type="SMART" id="SM00388">
    <property type="entry name" value="HisKA"/>
    <property type="match status" value="1"/>
</dbReference>
<evidence type="ECO:0000256" key="1">
    <source>
        <dbReference type="ARBA" id="ARBA00000085"/>
    </source>
</evidence>
<dbReference type="EMBL" id="CAAHFG010000005">
    <property type="protein sequence ID" value="VGO17848.1"/>
    <property type="molecule type" value="Genomic_DNA"/>
</dbReference>
<evidence type="ECO:0000256" key="9">
    <source>
        <dbReference type="ARBA" id="ARBA00064003"/>
    </source>
</evidence>
<dbReference type="SMART" id="SM00448">
    <property type="entry name" value="REC"/>
    <property type="match status" value="1"/>
</dbReference>
<feature type="domain" description="PAS" evidence="17">
    <location>
        <begin position="308"/>
        <end position="378"/>
    </location>
</feature>
<dbReference type="InterPro" id="IPR036097">
    <property type="entry name" value="HisK_dim/P_sf"/>
</dbReference>
<keyword evidence="5" id="KW-0547">Nucleotide-binding</keyword>
<dbReference type="SMART" id="SM00091">
    <property type="entry name" value="PAS"/>
    <property type="match status" value="1"/>
</dbReference>
<dbReference type="Gene3D" id="1.10.287.130">
    <property type="match status" value="1"/>
</dbReference>
<gene>
    <name evidence="18" type="primary">bvgS_2</name>
    <name evidence="18" type="ORF">PDESU_06450</name>
</gene>
<feature type="transmembrane region" description="Helical" evidence="13">
    <location>
        <begin position="269"/>
        <end position="291"/>
    </location>
</feature>
<dbReference type="PROSITE" id="PS50112">
    <property type="entry name" value="PAS"/>
    <property type="match status" value="1"/>
</dbReference>
<dbReference type="InterPro" id="IPR003594">
    <property type="entry name" value="HATPase_dom"/>
</dbReference>
<dbReference type="RefSeq" id="WP_136083313.1">
    <property type="nucleotide sequence ID" value="NZ_CAAHFG010000005.1"/>
</dbReference>
<keyword evidence="13" id="KW-0472">Membrane</keyword>
<dbReference type="CDD" id="cd00082">
    <property type="entry name" value="HisKA"/>
    <property type="match status" value="1"/>
</dbReference>
<feature type="chain" id="PRO_5025508216" description="Sensory/regulatory protein RpfC" evidence="14">
    <location>
        <begin position="24"/>
        <end position="825"/>
    </location>
</feature>
<dbReference type="CDD" id="cd16922">
    <property type="entry name" value="HATPase_EvgS-ArcB-TorS-like"/>
    <property type="match status" value="1"/>
</dbReference>
<evidence type="ECO:0000259" key="17">
    <source>
        <dbReference type="PROSITE" id="PS50112"/>
    </source>
</evidence>
<feature type="signal peptide" evidence="14">
    <location>
        <begin position="1"/>
        <end position="23"/>
    </location>
</feature>
<dbReference type="Proteomes" id="UP000366872">
    <property type="component" value="Unassembled WGS sequence"/>
</dbReference>
<dbReference type="InterPro" id="IPR003661">
    <property type="entry name" value="HisK_dim/P_dom"/>
</dbReference>
<dbReference type="PROSITE" id="PS50109">
    <property type="entry name" value="HIS_KIN"/>
    <property type="match status" value="1"/>
</dbReference>
<organism evidence="18 19">
    <name type="scientific">Pontiella desulfatans</name>
    <dbReference type="NCBI Taxonomy" id="2750659"/>
    <lineage>
        <taxon>Bacteria</taxon>
        <taxon>Pseudomonadati</taxon>
        <taxon>Kiritimatiellota</taxon>
        <taxon>Kiritimatiellia</taxon>
        <taxon>Kiritimatiellales</taxon>
        <taxon>Pontiellaceae</taxon>
        <taxon>Pontiella</taxon>
    </lineage>
</organism>
<dbReference type="InterPro" id="IPR000014">
    <property type="entry name" value="PAS"/>
</dbReference>
<evidence type="ECO:0000313" key="19">
    <source>
        <dbReference type="Proteomes" id="UP000366872"/>
    </source>
</evidence>
<feature type="domain" description="Response regulatory" evidence="16">
    <location>
        <begin position="707"/>
        <end position="824"/>
    </location>
</feature>
<dbReference type="SUPFAM" id="SSF52172">
    <property type="entry name" value="CheY-like"/>
    <property type="match status" value="1"/>
</dbReference>
<keyword evidence="6" id="KW-0418">Kinase</keyword>
<dbReference type="InterPro" id="IPR001638">
    <property type="entry name" value="Solute-binding_3/MltF_N"/>
</dbReference>
<dbReference type="Pfam" id="PF00072">
    <property type="entry name" value="Response_reg"/>
    <property type="match status" value="1"/>
</dbReference>
<dbReference type="Pfam" id="PF00512">
    <property type="entry name" value="HisKA"/>
    <property type="match status" value="1"/>
</dbReference>
<evidence type="ECO:0000256" key="12">
    <source>
        <dbReference type="SAM" id="Coils"/>
    </source>
</evidence>
<dbReference type="Pfam" id="PF02518">
    <property type="entry name" value="HATPase_c"/>
    <property type="match status" value="1"/>
</dbReference>
<keyword evidence="4" id="KW-0808">Transferase</keyword>
<dbReference type="InterPro" id="IPR036890">
    <property type="entry name" value="HATPase_C_sf"/>
</dbReference>
<evidence type="ECO:0000256" key="7">
    <source>
        <dbReference type="ARBA" id="ARBA00022840"/>
    </source>
</evidence>
<evidence type="ECO:0000256" key="3">
    <source>
        <dbReference type="ARBA" id="ARBA00022553"/>
    </source>
</evidence>
<reference evidence="18 19" key="1">
    <citation type="submission" date="2019-04" db="EMBL/GenBank/DDBJ databases">
        <authorList>
            <person name="Van Vliet M D."/>
        </authorList>
    </citation>
    <scope>NUCLEOTIDE SEQUENCE [LARGE SCALE GENOMIC DNA]</scope>
    <source>
        <strain evidence="18 19">F1</strain>
    </source>
</reference>
<keyword evidence="8" id="KW-0902">Two-component regulatory system</keyword>
<keyword evidence="13" id="KW-1133">Transmembrane helix</keyword>
<comment type="catalytic activity">
    <reaction evidence="1">
        <text>ATP + protein L-histidine = ADP + protein N-phospho-L-histidine.</text>
        <dbReference type="EC" id="2.7.13.3"/>
    </reaction>
</comment>
<dbReference type="InterPro" id="IPR005467">
    <property type="entry name" value="His_kinase_dom"/>
</dbReference>
<feature type="coiled-coil region" evidence="12">
    <location>
        <begin position="421"/>
        <end position="455"/>
    </location>
</feature>
<evidence type="ECO:0000256" key="11">
    <source>
        <dbReference type="PROSITE-ProRule" id="PRU00169"/>
    </source>
</evidence>
<evidence type="ECO:0000256" key="4">
    <source>
        <dbReference type="ARBA" id="ARBA00022679"/>
    </source>
</evidence>
<name>A0A6C2UCD2_PONDE</name>
<dbReference type="InterPro" id="IPR001789">
    <property type="entry name" value="Sig_transdc_resp-reg_receiver"/>
</dbReference>
<dbReference type="GO" id="GO:0000155">
    <property type="term" value="F:phosphorelay sensor kinase activity"/>
    <property type="evidence" value="ECO:0007669"/>
    <property type="project" value="InterPro"/>
</dbReference>
<keyword evidence="7" id="KW-0067">ATP-binding</keyword>
<dbReference type="InterPro" id="IPR013656">
    <property type="entry name" value="PAS_4"/>
</dbReference>
<evidence type="ECO:0000256" key="2">
    <source>
        <dbReference type="ARBA" id="ARBA00012438"/>
    </source>
</evidence>
<dbReference type="NCBIfam" id="TIGR00229">
    <property type="entry name" value="sensory_box"/>
    <property type="match status" value="1"/>
</dbReference>
<dbReference type="GO" id="GO:0005524">
    <property type="term" value="F:ATP binding"/>
    <property type="evidence" value="ECO:0007669"/>
    <property type="project" value="UniProtKB-KW"/>
</dbReference>
<dbReference type="CDD" id="cd13704">
    <property type="entry name" value="PBP2_HisK"/>
    <property type="match status" value="1"/>
</dbReference>
<dbReference type="PRINTS" id="PR00344">
    <property type="entry name" value="BCTRLSENSOR"/>
</dbReference>
<dbReference type="SMART" id="SM00387">
    <property type="entry name" value="HATPase_c"/>
    <property type="match status" value="1"/>
</dbReference>
<evidence type="ECO:0000256" key="13">
    <source>
        <dbReference type="SAM" id="Phobius"/>
    </source>
</evidence>
<protein>
    <recommendedName>
        <fullName evidence="10">Sensory/regulatory protein RpfC</fullName>
        <ecNumber evidence="2">2.7.13.3</ecNumber>
    </recommendedName>
</protein>
<feature type="modified residue" description="4-aspartylphosphate" evidence="11">
    <location>
        <position position="756"/>
    </location>
</feature>
<dbReference type="Gene3D" id="3.30.565.10">
    <property type="entry name" value="Histidine kinase-like ATPase, C-terminal domain"/>
    <property type="match status" value="1"/>
</dbReference>
<evidence type="ECO:0000256" key="6">
    <source>
        <dbReference type="ARBA" id="ARBA00022777"/>
    </source>
</evidence>
<keyword evidence="14" id="KW-0732">Signal</keyword>
<sequence>MMTRILQRALLIALLAALTPALAAPLSERELAYLAGKEDIVFVMQPRHAPFEFIRKKQVSGMNVELVQWMAADMGFKVRFEVAPLAEAMEMVRSGEADAISSLFHSESRENEFDFSQNIKLTPVTLFVRHDRTGIYNIYDLEGLKVAIMGSGHAMEVLQQRGVRCQIKFVPSTEECVELVASGTVDAMVGNELVTQHYMYSTGKGDLRIVGDPIYTAKLGMAVADGNRDLLSILNKGISQARRSGTLTKIQAKWLGSEYARHILPIETILRIASAAATIVAVVLALTLLWNRKLQRKVDERTRQYADSEERLRQIFEKSPDAVYVLDREGHIVSANTQACEMVKMKKEVLLTKRVHDLVPEAFRAEVDGNMKTWFNGGLEQCEGVSMAADGTISPIEMTGTLQNIGGRQVLQLHVRDTTLRKEAEEKIHAAREMAEEAKTMAENAREIAEHASQAKSEFLANMSHEIRTPLNGIVGMAQLMADTPLTSEQNNCVETILQSTTGLLKIINHVLDISKVEAGQMDVRESVIDLREMCDTLFYMFQPQASQSGVDFKCGCQDNVPLYVMGDEGLIEQILVNLVGNALKFTHGGSVTLNIECHTKTAKGAELYFQVIDTGIGIEKEKQKTIFDKFTQADGSAKRLYGGTGLGLAICKQLVELMGGQIGLISSHGKGSTFFFNLTLPQAVNPASIKEPDRLRNKTIVKPDTHVLLVEDNLVNQKVATAILRKAGCKVDTADNGQDAIQQIRMAEYDVVLMDCQMPVMDGFEATARIRAMHGSISTIPIIAITAHAMKDDKQKCLDGGMDDYISKPVSRQALIDLINKHTS</sequence>
<evidence type="ECO:0000259" key="16">
    <source>
        <dbReference type="PROSITE" id="PS50110"/>
    </source>
</evidence>
<dbReference type="AlphaFoldDB" id="A0A6C2UCD2"/>
<evidence type="ECO:0000256" key="8">
    <source>
        <dbReference type="ARBA" id="ARBA00023012"/>
    </source>
</evidence>
<feature type="domain" description="Histidine kinase" evidence="15">
    <location>
        <begin position="462"/>
        <end position="683"/>
    </location>
</feature>
<dbReference type="InterPro" id="IPR004358">
    <property type="entry name" value="Sig_transdc_His_kin-like_C"/>
</dbReference>
<dbReference type="SUPFAM" id="SSF47384">
    <property type="entry name" value="Homodimeric domain of signal transducing histidine kinase"/>
    <property type="match status" value="1"/>
</dbReference>
<evidence type="ECO:0000256" key="14">
    <source>
        <dbReference type="SAM" id="SignalP"/>
    </source>
</evidence>
<proteinExistence type="predicted"/>
<dbReference type="CDD" id="cd17546">
    <property type="entry name" value="REC_hyHK_CKI1_RcsC-like"/>
    <property type="match status" value="1"/>
</dbReference>
<dbReference type="FunFam" id="1.10.287.130:FF:000002">
    <property type="entry name" value="Two-component osmosensing histidine kinase"/>
    <property type="match status" value="1"/>
</dbReference>